<sequence length="340" mass="40313">MKTTKNELSQTLYQYHNLEDCYKIRSQIEIEAEDIKGDIKERAKDWEINKKAYELEMKRLNLDQEYNLYCHKYIYLVNRNDFLTYLWIYDIETKIREEIIMDTHEALTDATCIILLPNDELFCYGTYDDFSGIACIIDVKNYSLKRLLPYGKSCCASGGLYHNNSVYIFGGNIEDNWCEQTLAERFDLEKNMWFKLTPLPTASKNCSCVLFKHIILIAGFNYNKLYAYNIEIDSYSTIYNIDLNSETSKILCYGNLKFYAIEQGRSISECKDGDWNFWTTVGQWDIDCNILQNNWVFKDNHIFIGTIYNSFYNRIGYFNFDLSTKSIQIDKLFEDFEYQE</sequence>
<dbReference type="AlphaFoldDB" id="A0AAU9J6A9"/>
<feature type="coiled-coil region" evidence="1">
    <location>
        <begin position="36"/>
        <end position="63"/>
    </location>
</feature>
<dbReference type="Proteomes" id="UP001162131">
    <property type="component" value="Unassembled WGS sequence"/>
</dbReference>
<dbReference type="SUPFAM" id="SSF117281">
    <property type="entry name" value="Kelch motif"/>
    <property type="match status" value="1"/>
</dbReference>
<protein>
    <submittedName>
        <fullName evidence="2">Uncharacterized protein</fullName>
    </submittedName>
</protein>
<dbReference type="EMBL" id="CAJZBQ010000029">
    <property type="protein sequence ID" value="CAG9321771.1"/>
    <property type="molecule type" value="Genomic_DNA"/>
</dbReference>
<dbReference type="InterPro" id="IPR015915">
    <property type="entry name" value="Kelch-typ_b-propeller"/>
</dbReference>
<proteinExistence type="predicted"/>
<accession>A0AAU9J6A9</accession>
<dbReference type="Gene3D" id="2.120.10.80">
    <property type="entry name" value="Kelch-type beta propeller"/>
    <property type="match status" value="1"/>
</dbReference>
<keyword evidence="1" id="KW-0175">Coiled coil</keyword>
<evidence type="ECO:0000256" key="1">
    <source>
        <dbReference type="SAM" id="Coils"/>
    </source>
</evidence>
<gene>
    <name evidence="2" type="ORF">BSTOLATCC_MIC29680</name>
</gene>
<evidence type="ECO:0000313" key="3">
    <source>
        <dbReference type="Proteomes" id="UP001162131"/>
    </source>
</evidence>
<comment type="caution">
    <text evidence="2">The sequence shown here is derived from an EMBL/GenBank/DDBJ whole genome shotgun (WGS) entry which is preliminary data.</text>
</comment>
<name>A0AAU9J6A9_9CILI</name>
<evidence type="ECO:0000313" key="2">
    <source>
        <dbReference type="EMBL" id="CAG9321771.1"/>
    </source>
</evidence>
<keyword evidence="3" id="KW-1185">Reference proteome</keyword>
<reference evidence="2" key="1">
    <citation type="submission" date="2021-09" db="EMBL/GenBank/DDBJ databases">
        <authorList>
            <consortium name="AG Swart"/>
            <person name="Singh M."/>
            <person name="Singh A."/>
            <person name="Seah K."/>
            <person name="Emmerich C."/>
        </authorList>
    </citation>
    <scope>NUCLEOTIDE SEQUENCE</scope>
    <source>
        <strain evidence="2">ATCC30299</strain>
    </source>
</reference>
<organism evidence="2 3">
    <name type="scientific">Blepharisma stoltei</name>
    <dbReference type="NCBI Taxonomy" id="1481888"/>
    <lineage>
        <taxon>Eukaryota</taxon>
        <taxon>Sar</taxon>
        <taxon>Alveolata</taxon>
        <taxon>Ciliophora</taxon>
        <taxon>Postciliodesmatophora</taxon>
        <taxon>Heterotrichea</taxon>
        <taxon>Heterotrichida</taxon>
        <taxon>Blepharismidae</taxon>
        <taxon>Blepharisma</taxon>
    </lineage>
</organism>